<evidence type="ECO:0000256" key="2">
    <source>
        <dbReference type="ARBA" id="ARBA00022676"/>
    </source>
</evidence>
<evidence type="ECO:0000256" key="5">
    <source>
        <dbReference type="SAM" id="Phobius"/>
    </source>
</evidence>
<dbReference type="Gene3D" id="3.40.50.2000">
    <property type="entry name" value="Glycogen Phosphorylase B"/>
    <property type="match status" value="1"/>
</dbReference>
<accession>A0ABM5IL48</accession>
<organism evidence="6 7">
    <name type="scientific">Diabrotica virgifera virgifera</name>
    <name type="common">western corn rootworm</name>
    <dbReference type="NCBI Taxonomy" id="50390"/>
    <lineage>
        <taxon>Eukaryota</taxon>
        <taxon>Metazoa</taxon>
        <taxon>Ecdysozoa</taxon>
        <taxon>Arthropoda</taxon>
        <taxon>Hexapoda</taxon>
        <taxon>Insecta</taxon>
        <taxon>Pterygota</taxon>
        <taxon>Neoptera</taxon>
        <taxon>Endopterygota</taxon>
        <taxon>Coleoptera</taxon>
        <taxon>Polyphaga</taxon>
        <taxon>Cucujiformia</taxon>
        <taxon>Chrysomeloidea</taxon>
        <taxon>Chrysomelidae</taxon>
        <taxon>Galerucinae</taxon>
        <taxon>Diabroticina</taxon>
        <taxon>Diabroticites</taxon>
        <taxon>Diabrotica</taxon>
    </lineage>
</organism>
<evidence type="ECO:0000256" key="1">
    <source>
        <dbReference type="ARBA" id="ARBA00009995"/>
    </source>
</evidence>
<keyword evidence="7" id="KW-1185">Reference proteome</keyword>
<dbReference type="PANTHER" id="PTHR48043">
    <property type="entry name" value="EG:EG0003.4 PROTEIN-RELATED"/>
    <property type="match status" value="1"/>
</dbReference>
<keyword evidence="5" id="KW-0472">Membrane</keyword>
<evidence type="ECO:0008006" key="8">
    <source>
        <dbReference type="Google" id="ProtNLM"/>
    </source>
</evidence>
<dbReference type="SUPFAM" id="SSF53756">
    <property type="entry name" value="UDP-Glycosyltransferase/glycogen phosphorylase"/>
    <property type="match status" value="1"/>
</dbReference>
<dbReference type="InterPro" id="IPR035595">
    <property type="entry name" value="UDP_glycos_trans_CS"/>
</dbReference>
<dbReference type="InterPro" id="IPR002213">
    <property type="entry name" value="UDP_glucos_trans"/>
</dbReference>
<dbReference type="Proteomes" id="UP001652700">
    <property type="component" value="Unplaced"/>
</dbReference>
<evidence type="ECO:0000256" key="3">
    <source>
        <dbReference type="ARBA" id="ARBA00022679"/>
    </source>
</evidence>
<keyword evidence="5" id="KW-0812">Transmembrane</keyword>
<feature type="transmembrane region" description="Helical" evidence="5">
    <location>
        <begin position="500"/>
        <end position="523"/>
    </location>
</feature>
<sequence length="543" mass="61970">MYKNSEIFIVLNNRVPDIDIVTHALEMLINKLWCACFLTLFLVLKCSSLKILAIMPHVGKSHQLVFEPLFKKLVSVGHDVTLITRFPPKINSPHWRAIDVATQKQNQTELLTFDLLPGTQLNRYTVMFLLSSMAETVCSEGLAHPNLHSFLKEDNKFDLVLLEVFNTNCFMGVAKRFDAPIIGLHSATWMPWMYQWFGMPYNTAYLPNHLLGNTDEMSFFGRVENTISHVYCNLMYRINIASRGNALSKQYTGVDVLDHGDLMKSISLFLINSHYSLNLPIPLVPNVIEVGGIHVDQQQANKLPKDIDDILKSAPHGVIYMSMGSTIQGDSFPESKKQAFFKAFSKLPQKVIWKWEGEMKNKPDNVYNVRWAPQKDILCHPNVKVFISHGGLLGVMESVYYGKPMLMLPQFGDQFTNAAAVQKREGGVLFMLSEITEEVVTESLKKLLSAEFAGKAQLLSKTFKDRPLSPTDTALYWINYVVNNKGAPFMRTTAVDMPLYQYWLLDVLAFIGFVLLVFLYSFYRLAKYFVRKLFKKENKLKKS</sequence>
<dbReference type="PANTHER" id="PTHR48043:SF114">
    <property type="entry name" value="IP04436P-RELATED"/>
    <property type="match status" value="1"/>
</dbReference>
<dbReference type="PROSITE" id="PS00375">
    <property type="entry name" value="UDPGT"/>
    <property type="match status" value="1"/>
</dbReference>
<protein>
    <recommendedName>
        <fullName evidence="8">UDP-glucuronosyltransferase</fullName>
    </recommendedName>
</protein>
<dbReference type="Pfam" id="PF00201">
    <property type="entry name" value="UDPGT"/>
    <property type="match status" value="1"/>
</dbReference>
<dbReference type="GeneID" id="114330254"/>
<evidence type="ECO:0000313" key="6">
    <source>
        <dbReference type="EnsemblMetazoa" id="XP_028135379.2"/>
    </source>
</evidence>
<keyword evidence="5" id="KW-1133">Transmembrane helix</keyword>
<keyword evidence="3 4" id="KW-0808">Transferase</keyword>
<evidence type="ECO:0000313" key="7">
    <source>
        <dbReference type="Proteomes" id="UP001652700"/>
    </source>
</evidence>
<keyword evidence="2 4" id="KW-0328">Glycosyltransferase</keyword>
<comment type="similarity">
    <text evidence="1 4">Belongs to the UDP-glycosyltransferase family.</text>
</comment>
<dbReference type="CDD" id="cd03784">
    <property type="entry name" value="GT1_Gtf-like"/>
    <property type="match status" value="1"/>
</dbReference>
<evidence type="ECO:0000256" key="4">
    <source>
        <dbReference type="RuleBase" id="RU003718"/>
    </source>
</evidence>
<proteinExistence type="inferred from homology"/>
<reference evidence="6" key="1">
    <citation type="submission" date="2025-05" db="UniProtKB">
        <authorList>
            <consortium name="EnsemblMetazoa"/>
        </authorList>
    </citation>
    <scope>IDENTIFICATION</scope>
</reference>
<dbReference type="InterPro" id="IPR050271">
    <property type="entry name" value="UDP-glycosyltransferase"/>
</dbReference>
<name>A0ABM5IL48_DIAVI</name>
<dbReference type="RefSeq" id="XP_028135379.2">
    <property type="nucleotide sequence ID" value="XM_028279578.2"/>
</dbReference>
<dbReference type="EnsemblMetazoa" id="XM_028279578.2">
    <property type="protein sequence ID" value="XP_028135379.2"/>
    <property type="gene ID" value="LOC114330254"/>
</dbReference>